<feature type="transmembrane region" description="Helical" evidence="12">
    <location>
        <begin position="241"/>
        <end position="265"/>
    </location>
</feature>
<keyword evidence="8 10" id="KW-0675">Receptor</keyword>
<dbReference type="PANTHER" id="PTHR24248:SF199">
    <property type="entry name" value="IP13425P-RELATED"/>
    <property type="match status" value="1"/>
</dbReference>
<comment type="similarity">
    <text evidence="10">Belongs to the G-protein coupled receptor 1 family.</text>
</comment>
<dbReference type="PROSITE" id="PS50262">
    <property type="entry name" value="G_PROTEIN_RECEP_F1_2"/>
    <property type="match status" value="1"/>
</dbReference>
<keyword evidence="6 12" id="KW-0472">Membrane</keyword>
<comment type="subcellular location">
    <subcellularLocation>
        <location evidence="1">Cell membrane</location>
        <topology evidence="1">Multi-pass membrane protein</topology>
    </subcellularLocation>
</comment>
<gene>
    <name evidence="14" type="ORF">niasHS_015496</name>
</gene>
<name>A0ABD2HZN6_HETSC</name>
<feature type="compositionally biased region" description="Low complexity" evidence="11">
    <location>
        <begin position="473"/>
        <end position="489"/>
    </location>
</feature>
<evidence type="ECO:0000256" key="10">
    <source>
        <dbReference type="RuleBase" id="RU000688"/>
    </source>
</evidence>
<protein>
    <recommendedName>
        <fullName evidence="13">G-protein coupled receptors family 1 profile domain-containing protein</fullName>
    </recommendedName>
</protein>
<dbReference type="PANTHER" id="PTHR24248">
    <property type="entry name" value="ADRENERGIC RECEPTOR-RELATED G-PROTEIN COUPLED RECEPTOR"/>
    <property type="match status" value="1"/>
</dbReference>
<evidence type="ECO:0000256" key="12">
    <source>
        <dbReference type="SAM" id="Phobius"/>
    </source>
</evidence>
<feature type="compositionally biased region" description="Gly residues" evidence="11">
    <location>
        <begin position="158"/>
        <end position="167"/>
    </location>
</feature>
<dbReference type="Gene3D" id="1.20.1070.10">
    <property type="entry name" value="Rhodopsin 7-helix transmembrane proteins"/>
    <property type="match status" value="2"/>
</dbReference>
<evidence type="ECO:0000256" key="8">
    <source>
        <dbReference type="ARBA" id="ARBA00023170"/>
    </source>
</evidence>
<dbReference type="SMART" id="SM01381">
    <property type="entry name" value="7TM_GPCR_Srsx"/>
    <property type="match status" value="1"/>
</dbReference>
<feature type="region of interest" description="Disordered" evidence="11">
    <location>
        <begin position="84"/>
        <end position="113"/>
    </location>
</feature>
<evidence type="ECO:0000256" key="1">
    <source>
        <dbReference type="ARBA" id="ARBA00004651"/>
    </source>
</evidence>
<keyword evidence="5 10" id="KW-0297">G-protein coupled receptor</keyword>
<dbReference type="InterPro" id="IPR000276">
    <property type="entry name" value="GPCR_Rhodpsn"/>
</dbReference>
<dbReference type="GO" id="GO:0005886">
    <property type="term" value="C:plasma membrane"/>
    <property type="evidence" value="ECO:0007669"/>
    <property type="project" value="UniProtKB-SubCell"/>
</dbReference>
<dbReference type="InterPro" id="IPR017452">
    <property type="entry name" value="GPCR_Rhodpsn_7TM"/>
</dbReference>
<feature type="transmembrane region" description="Helical" evidence="12">
    <location>
        <begin position="646"/>
        <end position="669"/>
    </location>
</feature>
<comment type="caution">
    <text evidence="14">The sequence shown here is derived from an EMBL/GenBank/DDBJ whole genome shotgun (WGS) entry which is preliminary data.</text>
</comment>
<evidence type="ECO:0000256" key="11">
    <source>
        <dbReference type="SAM" id="MobiDB-lite"/>
    </source>
</evidence>
<organism evidence="14 15">
    <name type="scientific">Heterodera schachtii</name>
    <name type="common">Sugarbeet cyst nematode worm</name>
    <name type="synonym">Tylenchus schachtii</name>
    <dbReference type="NCBI Taxonomy" id="97005"/>
    <lineage>
        <taxon>Eukaryota</taxon>
        <taxon>Metazoa</taxon>
        <taxon>Ecdysozoa</taxon>
        <taxon>Nematoda</taxon>
        <taxon>Chromadorea</taxon>
        <taxon>Rhabditida</taxon>
        <taxon>Tylenchina</taxon>
        <taxon>Tylenchomorpha</taxon>
        <taxon>Tylenchoidea</taxon>
        <taxon>Heteroderidae</taxon>
        <taxon>Heteroderinae</taxon>
        <taxon>Heterodera</taxon>
    </lineage>
</organism>
<feature type="transmembrane region" description="Helical" evidence="12">
    <location>
        <begin position="277"/>
        <end position="296"/>
    </location>
</feature>
<evidence type="ECO:0000313" key="14">
    <source>
        <dbReference type="EMBL" id="KAL3073754.1"/>
    </source>
</evidence>
<evidence type="ECO:0000256" key="5">
    <source>
        <dbReference type="ARBA" id="ARBA00023040"/>
    </source>
</evidence>
<feature type="transmembrane region" description="Helical" evidence="12">
    <location>
        <begin position="603"/>
        <end position="626"/>
    </location>
</feature>
<evidence type="ECO:0000259" key="13">
    <source>
        <dbReference type="PROSITE" id="PS50262"/>
    </source>
</evidence>
<evidence type="ECO:0000256" key="7">
    <source>
        <dbReference type="ARBA" id="ARBA00023157"/>
    </source>
</evidence>
<keyword evidence="7" id="KW-1015">Disulfide bond</keyword>
<feature type="region of interest" description="Disordered" evidence="11">
    <location>
        <begin position="147"/>
        <end position="167"/>
    </location>
</feature>
<feature type="compositionally biased region" description="Basic and acidic residues" evidence="11">
    <location>
        <begin position="84"/>
        <end position="93"/>
    </location>
</feature>
<evidence type="ECO:0000256" key="2">
    <source>
        <dbReference type="ARBA" id="ARBA00022475"/>
    </source>
</evidence>
<feature type="transmembrane region" description="Helical" evidence="12">
    <location>
        <begin position="118"/>
        <end position="138"/>
    </location>
</feature>
<dbReference type="Pfam" id="PF00001">
    <property type="entry name" value="7tm_1"/>
    <property type="match status" value="1"/>
</dbReference>
<evidence type="ECO:0000256" key="4">
    <source>
        <dbReference type="ARBA" id="ARBA00022989"/>
    </source>
</evidence>
<evidence type="ECO:0000256" key="3">
    <source>
        <dbReference type="ARBA" id="ARBA00022692"/>
    </source>
</evidence>
<dbReference type="Proteomes" id="UP001620645">
    <property type="component" value="Unassembled WGS sequence"/>
</dbReference>
<feature type="transmembrane region" description="Helical" evidence="12">
    <location>
        <begin position="316"/>
        <end position="337"/>
    </location>
</feature>
<dbReference type="GO" id="GO:0004993">
    <property type="term" value="F:G protein-coupled serotonin receptor activity"/>
    <property type="evidence" value="ECO:0007669"/>
    <property type="project" value="UniProtKB-ARBA"/>
</dbReference>
<feature type="transmembrane region" description="Helical" evidence="12">
    <location>
        <begin position="357"/>
        <end position="377"/>
    </location>
</feature>
<feature type="transmembrane region" description="Helical" evidence="12">
    <location>
        <begin position="400"/>
        <end position="425"/>
    </location>
</feature>
<dbReference type="SUPFAM" id="SSF81321">
    <property type="entry name" value="Family A G protein-coupled receptor-like"/>
    <property type="match status" value="1"/>
</dbReference>
<sequence length="775" mass="85579">MLRSLLSREVASGAAVVPPPPAPAGVRCPRRLPPPPLAQSVPTRRAAAAVGDAAAAASVEELYCRPTLPRLPSAPVKKRIESIEQQKHREWPNRSEAAATARGDESGRSSGRRSASSAAQIIGTAFCIVILFVIIMSVDWDVGAIGSGINGTTDTPPGRGGGGGAERMGDEGGVGGVLFVLEAYSPVSLSQTLSPASSPSVFATASPRLPIVSYEHDNVGIGISSNIFFDHSEPLGLAPSVAIGILLLLLIIFCVIGNLFVITAILIERDLRCRPQYYLVFSLAVADLMVGLIVTPLGALSTLRQSWELGVTLCDFWISVDVLVCTSSILHLVAIALDRYWSVTNISYSNNRTPRRIFSMLMVIWVLSLLISLAPQFGLKDENFVTRVREQQVCLISQDIAYQVFSTSTAFYIPLFAIMLIYYKIMRAAKKRFRRERDRRTVNRTVVETVPPKASKMLIAQQHSPLNRHSQPNGSTSNNNNNYSNSHSNNMLGAKLKVKLKLENARQHQRLSNANSENDEEDKSQLHLTASETPNCCKDGEMVAETAFTDGSSIDSDRKRKARSASHQLLAFPRPALKCAVKKKRGPRETVEMGRERKAWRTLAIITGSFIACWMPFFVLSLYRPICINLTHKDKCESIPPLMEQIFNWLGYLNSALNPIIYTIFSLDFRLAFERILRRIFCRFSTVSAFRSSEFRVCIRLSFGVPKSNRTVQLSLKGLSIPEVPFQERIFTVPFAKFNNIVAERVHDNSRSATDPSSKPTPHSPPRQVALLGTR</sequence>
<dbReference type="CDD" id="cd15331">
    <property type="entry name" value="7tmA_5-HT1A_invertebrates"/>
    <property type="match status" value="1"/>
</dbReference>
<keyword evidence="3 10" id="KW-0812">Transmembrane</keyword>
<dbReference type="PRINTS" id="PR00237">
    <property type="entry name" value="GPCRRHODOPSN"/>
</dbReference>
<evidence type="ECO:0000256" key="9">
    <source>
        <dbReference type="ARBA" id="ARBA00023224"/>
    </source>
</evidence>
<dbReference type="EMBL" id="JBICCN010000361">
    <property type="protein sequence ID" value="KAL3073754.1"/>
    <property type="molecule type" value="Genomic_DNA"/>
</dbReference>
<evidence type="ECO:0000256" key="6">
    <source>
        <dbReference type="ARBA" id="ARBA00023136"/>
    </source>
</evidence>
<keyword evidence="9 10" id="KW-0807">Transducer</keyword>
<dbReference type="PROSITE" id="PS00237">
    <property type="entry name" value="G_PROTEIN_RECEP_F1_1"/>
    <property type="match status" value="1"/>
</dbReference>
<feature type="region of interest" description="Disordered" evidence="11">
    <location>
        <begin position="749"/>
        <end position="775"/>
    </location>
</feature>
<keyword evidence="4 12" id="KW-1133">Transmembrane helix</keyword>
<keyword evidence="15" id="KW-1185">Reference proteome</keyword>
<reference evidence="14 15" key="1">
    <citation type="submission" date="2024-10" db="EMBL/GenBank/DDBJ databases">
        <authorList>
            <person name="Kim D."/>
        </authorList>
    </citation>
    <scope>NUCLEOTIDE SEQUENCE [LARGE SCALE GENOMIC DNA]</scope>
    <source>
        <strain evidence="14">Taebaek</strain>
    </source>
</reference>
<dbReference type="AlphaFoldDB" id="A0ABD2HZN6"/>
<accession>A0ABD2HZN6</accession>
<feature type="compositionally biased region" description="Polar residues" evidence="11">
    <location>
        <begin position="463"/>
        <end position="472"/>
    </location>
</feature>
<keyword evidence="2" id="KW-1003">Cell membrane</keyword>
<proteinExistence type="inferred from homology"/>
<evidence type="ECO:0000313" key="15">
    <source>
        <dbReference type="Proteomes" id="UP001620645"/>
    </source>
</evidence>
<feature type="region of interest" description="Disordered" evidence="11">
    <location>
        <begin position="1"/>
        <end position="44"/>
    </location>
</feature>
<feature type="compositionally biased region" description="Polar residues" evidence="11">
    <location>
        <begin position="751"/>
        <end position="761"/>
    </location>
</feature>
<feature type="domain" description="G-protein coupled receptors family 1 profile" evidence="13">
    <location>
        <begin position="257"/>
        <end position="662"/>
    </location>
</feature>
<feature type="region of interest" description="Disordered" evidence="11">
    <location>
        <begin position="463"/>
        <end position="489"/>
    </location>
</feature>